<dbReference type="RefSeq" id="WP_030150652.1">
    <property type="nucleotide sequence ID" value="NZ_JOFV01000004.1"/>
</dbReference>
<dbReference type="OrthoDB" id="9769734at2"/>
<dbReference type="Proteomes" id="UP000289805">
    <property type="component" value="Unassembled WGS sequence"/>
</dbReference>
<dbReference type="EMBL" id="SDJQ01000007">
    <property type="protein sequence ID" value="RXR35631.1"/>
    <property type="molecule type" value="Genomic_DNA"/>
</dbReference>
<protein>
    <submittedName>
        <fullName evidence="3">BREX-1 system phosphatase PglZ type B</fullName>
    </submittedName>
</protein>
<evidence type="ECO:0000313" key="2">
    <source>
        <dbReference type="EMBL" id="RXR27931.1"/>
    </source>
</evidence>
<dbReference type="EMBL" id="SDJR01000001">
    <property type="protein sequence ID" value="RXR27931.1"/>
    <property type="molecule type" value="Genomic_DNA"/>
</dbReference>
<comment type="caution">
    <text evidence="3">The sequence shown here is derived from an EMBL/GenBank/DDBJ whole genome shotgun (WGS) entry which is preliminary data.</text>
</comment>
<organism evidence="3 4">
    <name type="scientific">Oerskovia turbata</name>
    <dbReference type="NCBI Taxonomy" id="1713"/>
    <lineage>
        <taxon>Bacteria</taxon>
        <taxon>Bacillati</taxon>
        <taxon>Actinomycetota</taxon>
        <taxon>Actinomycetes</taxon>
        <taxon>Micrococcales</taxon>
        <taxon>Cellulomonadaceae</taxon>
        <taxon>Oerskovia</taxon>
    </lineage>
</organism>
<gene>
    <name evidence="3" type="primary">pglZ</name>
    <name evidence="2" type="ORF">EQW73_01060</name>
    <name evidence="3" type="ORF">EQW78_04690</name>
</gene>
<evidence type="ECO:0000313" key="4">
    <source>
        <dbReference type="Proteomes" id="UP000289805"/>
    </source>
</evidence>
<evidence type="ECO:0000256" key="1">
    <source>
        <dbReference type="SAM" id="MobiDB-lite"/>
    </source>
</evidence>
<accession>A0A4Q1KZ07</accession>
<feature type="region of interest" description="Disordered" evidence="1">
    <location>
        <begin position="288"/>
        <end position="307"/>
    </location>
</feature>
<sequence>MSLTRGTTVRAVVAESLRAAAHSGDAQERPVAVLWPDPDRTWEPAIRSLQEAVPILVLGDRTDDPEQAQGPALWIRAVLAAPEAVPLPTHLAAHDPAATTANPWVLHLPGIHRHELTDLTQIPDRLAPLADIALRSTWWGPPSGQNPWTPHAFLTSPHGARLDLASDAATRTALADVLPRLLDEDVDALRHQGRLDAHRLHARVMPDAVRTLLSWISDPAGARERVTGTEWAAFAHTCQETYGIDPAKDTHLTAAARLGARDGEWDTVWQRFADAPQRFPGIPAALDQARPASTPADDSPHPESWPSWNREQEDLLRAALTALPDTPDEPTARARLTALAAEHAPRATTVWAELGQAPLAHAVRLLGRIAHATSTDVTAPDVPACVSWYADSGHTADRLALEARATVTDGQDRAAVLAALHAVHDPWVDRNARELQRIVAADGYPGQIGLDVEPGTCVVYVDALRLDLAHRLADLLAPRTVTVEHRLAAFPTVTPTGQPAVVPVTAGTRERWGAGPGFDAGDPLGRSLKGALLRKTMTDDGVQLLAWDGSDDHTGDPAGIAWTQSNDIDSAGHAPKGPHFDTVLDGLLGQVAARVDALLRAGWLRIVVVTDHGFLLPARPARKADLPLAVTDGGGTRKPRVARLREGAPPQPFPTVPWTWDPAVTMVSAPGAAAFEEGVTYDHGGLSFQECVIPVLTVADDPASTVEKLFAAQIHAIRWTGQRCRIDVVPPGAPVHGAVRISPGDATSTVGGPKAPNDDGEVKVLVSEEDAPEGTSAYVVLLEPDGTVVAQQQTTIGGDQ</sequence>
<keyword evidence="5" id="KW-1185">Reference proteome</keyword>
<name>A0A4Q1KZ07_9CELL</name>
<reference evidence="4 5" key="1">
    <citation type="submission" date="2019-01" db="EMBL/GenBank/DDBJ databases">
        <title>Oerskovia turbata Genome sequencing and assembly.</title>
        <authorList>
            <person name="Dou T."/>
        </authorList>
    </citation>
    <scope>NUCLEOTIDE SEQUENCE [LARGE SCALE GENOMIC DNA]</scope>
    <source>
        <strain evidence="3 4">JCM12123</strain>
        <strain evidence="2 5">JCM3160</strain>
    </source>
</reference>
<proteinExistence type="predicted"/>
<dbReference type="NCBIfam" id="NF033450">
    <property type="entry name" value="BREX_PglZ_1_B"/>
    <property type="match status" value="1"/>
</dbReference>
<dbReference type="AlphaFoldDB" id="A0A4Q1KZ07"/>
<dbReference type="Proteomes" id="UP000290517">
    <property type="component" value="Unassembled WGS sequence"/>
</dbReference>
<dbReference type="STRING" id="1713.GCA_000718325_01099"/>
<evidence type="ECO:0000313" key="5">
    <source>
        <dbReference type="Proteomes" id="UP000290517"/>
    </source>
</evidence>
<evidence type="ECO:0000313" key="3">
    <source>
        <dbReference type="EMBL" id="RXR35631.1"/>
    </source>
</evidence>